<evidence type="ECO:0000313" key="2">
    <source>
        <dbReference type="Proteomes" id="UP001499959"/>
    </source>
</evidence>
<keyword evidence="2" id="KW-1185">Reference proteome</keyword>
<proteinExistence type="predicted"/>
<dbReference type="Proteomes" id="UP001499959">
    <property type="component" value="Unassembled WGS sequence"/>
</dbReference>
<evidence type="ECO:0000313" key="1">
    <source>
        <dbReference type="EMBL" id="GAA4785347.1"/>
    </source>
</evidence>
<dbReference type="RefSeq" id="WP_345301920.1">
    <property type="nucleotide sequence ID" value="NZ_BAABJE010000001.1"/>
</dbReference>
<accession>A0ABP9ART2</accession>
<protein>
    <recommendedName>
        <fullName evidence="3">Adhesin domain-containing protein</fullName>
    </recommendedName>
</protein>
<name>A0ABP9ART2_9GAMM</name>
<comment type="caution">
    <text evidence="1">The sequence shown here is derived from an EMBL/GenBank/DDBJ whole genome shotgun (WGS) entry which is preliminary data.</text>
</comment>
<reference evidence="2" key="1">
    <citation type="journal article" date="2019" name="Int. J. Syst. Evol. Microbiol.">
        <title>The Global Catalogue of Microorganisms (GCM) 10K type strain sequencing project: providing services to taxonomists for standard genome sequencing and annotation.</title>
        <authorList>
            <consortium name="The Broad Institute Genomics Platform"/>
            <consortium name="The Broad Institute Genome Sequencing Center for Infectious Disease"/>
            <person name="Wu L."/>
            <person name="Ma J."/>
        </authorList>
    </citation>
    <scope>NUCLEOTIDE SEQUENCE [LARGE SCALE GENOMIC DNA]</scope>
    <source>
        <strain evidence="2">JCM 18204</strain>
    </source>
</reference>
<sequence>MRHCISSPLIRSFALAAIVAGGAFGFAPMPAVAQSEEALPTMPEPTRLDVSFKLPAGQAIRVDNAYGSVYMRFGGYEDQLDIRATIQQPKDAAEFTFQPGARDGRFVVVPTLPEGSALAEGQRVDLVLYVPKGHPVTVRTGFGVIESRGVKSDLDLTTASGDIAVRGTDGTLQAQSGEGRIDVTLEDGARPGSMQRLASRTGVVSVNVSDKLDAEVTLSTSQQFATDYSLDVRHLDGQEPNKRATAVVGSPKPGKQKAEVVLESLGGEVRLQRKGVFVDPE</sequence>
<gene>
    <name evidence="1" type="ORF">GCM10023307_07580</name>
</gene>
<evidence type="ECO:0008006" key="3">
    <source>
        <dbReference type="Google" id="ProtNLM"/>
    </source>
</evidence>
<dbReference type="EMBL" id="BAABJE010000001">
    <property type="protein sequence ID" value="GAA4785347.1"/>
    <property type="molecule type" value="Genomic_DNA"/>
</dbReference>
<organism evidence="1 2">
    <name type="scientific">Lysobacter hankyongensis</name>
    <dbReference type="NCBI Taxonomy" id="1176535"/>
    <lineage>
        <taxon>Bacteria</taxon>
        <taxon>Pseudomonadati</taxon>
        <taxon>Pseudomonadota</taxon>
        <taxon>Gammaproteobacteria</taxon>
        <taxon>Lysobacterales</taxon>
        <taxon>Lysobacteraceae</taxon>
        <taxon>Lysobacter</taxon>
    </lineage>
</organism>